<dbReference type="Proteomes" id="UP001516023">
    <property type="component" value="Unassembled WGS sequence"/>
</dbReference>
<name>A0ABD3PA75_9STRA</name>
<reference evidence="3 4" key="1">
    <citation type="journal article" date="2020" name="G3 (Bethesda)">
        <title>Improved Reference Genome for Cyclotella cryptica CCMP332, a Model for Cell Wall Morphogenesis, Salinity Adaptation, and Lipid Production in Diatoms (Bacillariophyta).</title>
        <authorList>
            <person name="Roberts W.R."/>
            <person name="Downey K.M."/>
            <person name="Ruck E.C."/>
            <person name="Traller J.C."/>
            <person name="Alverson A.J."/>
        </authorList>
    </citation>
    <scope>NUCLEOTIDE SEQUENCE [LARGE SCALE GENOMIC DNA]</scope>
    <source>
        <strain evidence="3 4">CCMP332</strain>
    </source>
</reference>
<protein>
    <recommendedName>
        <fullName evidence="5">RNase H type-1 domain-containing protein</fullName>
    </recommendedName>
</protein>
<evidence type="ECO:0000256" key="2">
    <source>
        <dbReference type="SAM" id="SignalP"/>
    </source>
</evidence>
<proteinExistence type="predicted"/>
<accession>A0ABD3PA75</accession>
<comment type="caution">
    <text evidence="3">The sequence shown here is derived from an EMBL/GenBank/DDBJ whole genome shotgun (WGS) entry which is preliminary data.</text>
</comment>
<evidence type="ECO:0000313" key="4">
    <source>
        <dbReference type="Proteomes" id="UP001516023"/>
    </source>
</evidence>
<gene>
    <name evidence="3" type="ORF">HJC23_007730</name>
</gene>
<keyword evidence="4" id="KW-1185">Reference proteome</keyword>
<feature type="region of interest" description="Disordered" evidence="1">
    <location>
        <begin position="61"/>
        <end position="88"/>
    </location>
</feature>
<evidence type="ECO:0000313" key="3">
    <source>
        <dbReference type="EMBL" id="KAL3784721.1"/>
    </source>
</evidence>
<evidence type="ECO:0000256" key="1">
    <source>
        <dbReference type="SAM" id="MobiDB-lite"/>
    </source>
</evidence>
<feature type="signal peptide" evidence="2">
    <location>
        <begin position="1"/>
        <end position="18"/>
    </location>
</feature>
<feature type="chain" id="PRO_5044763748" description="RNase H type-1 domain-containing protein" evidence="2">
    <location>
        <begin position="19"/>
        <end position="386"/>
    </location>
</feature>
<organism evidence="3 4">
    <name type="scientific">Cyclotella cryptica</name>
    <dbReference type="NCBI Taxonomy" id="29204"/>
    <lineage>
        <taxon>Eukaryota</taxon>
        <taxon>Sar</taxon>
        <taxon>Stramenopiles</taxon>
        <taxon>Ochrophyta</taxon>
        <taxon>Bacillariophyta</taxon>
        <taxon>Coscinodiscophyceae</taxon>
        <taxon>Thalassiosirophycidae</taxon>
        <taxon>Stephanodiscales</taxon>
        <taxon>Stephanodiscaceae</taxon>
        <taxon>Cyclotella</taxon>
    </lineage>
</organism>
<dbReference type="EMBL" id="JABMIG020000230">
    <property type="protein sequence ID" value="KAL3784721.1"/>
    <property type="molecule type" value="Genomic_DNA"/>
</dbReference>
<keyword evidence="2" id="KW-0732">Signal</keyword>
<dbReference type="AlphaFoldDB" id="A0ABD3PA75"/>
<evidence type="ECO:0008006" key="5">
    <source>
        <dbReference type="Google" id="ProtNLM"/>
    </source>
</evidence>
<sequence>MSIVTLVYCVPLMTALCAHRPPSYRARAHVSSTLHHRHHNSKEEIFCRRHHSDIPSRSYATRQTISIEPNNNKSRDTDSPPPYPTRCSSRDAASVILNSTAQDGLLIISCDASGRGGGSKHDGLAAILRMRHGVSNSRSLRNVTYSSKDGEKKIDLMDVISRRRAPSRKSSGEVAAISLGMKRAMLVIPPEWRRKVLILSDSETALGFYCGGHRSSRDGQESHWRALSRLMTESQDGVFFSKIRSSSRGIRIVSSKTSSPGGDGWDNECIRWDGIGFVDHDAADYLSSATRSWSNSNIAMNVDISEGVEKLSFRSVCSLRPEDIAWLENSDDCAFDVNPSSKPKTDGSSTYWKRITVRGSDARDDRRRRSKLKQEMIMDMLGIGEL</sequence>
<feature type="compositionally biased region" description="Polar residues" evidence="1">
    <location>
        <begin position="61"/>
        <end position="72"/>
    </location>
</feature>